<name>A0A5D4RJB0_9BACI</name>
<dbReference type="RefSeq" id="WP_148985843.1">
    <property type="nucleotide sequence ID" value="NZ_JBNILK010000006.1"/>
</dbReference>
<dbReference type="EMBL" id="VTEQ01000006">
    <property type="protein sequence ID" value="TYS51387.1"/>
    <property type="molecule type" value="Genomic_DNA"/>
</dbReference>
<dbReference type="Pfam" id="PF08713">
    <property type="entry name" value="DNA_alkylation"/>
    <property type="match status" value="1"/>
</dbReference>
<dbReference type="Gene3D" id="1.25.40.290">
    <property type="entry name" value="ARM repeat domains"/>
    <property type="match status" value="1"/>
</dbReference>
<dbReference type="AlphaFoldDB" id="A0A5D4RJB0"/>
<dbReference type="InterPro" id="IPR016024">
    <property type="entry name" value="ARM-type_fold"/>
</dbReference>
<dbReference type="PANTHER" id="PTHR34070">
    <property type="entry name" value="ARMADILLO-TYPE FOLD"/>
    <property type="match status" value="1"/>
</dbReference>
<proteinExistence type="predicted"/>
<evidence type="ECO:0000313" key="1">
    <source>
        <dbReference type="EMBL" id="TYS51387.1"/>
    </source>
</evidence>
<evidence type="ECO:0000313" key="2">
    <source>
        <dbReference type="Proteomes" id="UP000322997"/>
    </source>
</evidence>
<gene>
    <name evidence="1" type="ORF">FZC83_17580</name>
</gene>
<organism evidence="1 2">
    <name type="scientific">Rossellomorea marisflavi</name>
    <dbReference type="NCBI Taxonomy" id="189381"/>
    <lineage>
        <taxon>Bacteria</taxon>
        <taxon>Bacillati</taxon>
        <taxon>Bacillota</taxon>
        <taxon>Bacilli</taxon>
        <taxon>Bacillales</taxon>
        <taxon>Bacillaceae</taxon>
        <taxon>Rossellomorea</taxon>
    </lineage>
</organism>
<dbReference type="Gene3D" id="1.20.1660.10">
    <property type="entry name" value="Hypothetical protein (EF3068)"/>
    <property type="match status" value="1"/>
</dbReference>
<dbReference type="PANTHER" id="PTHR34070:SF1">
    <property type="entry name" value="DNA ALKYLATION REPAIR PROTEIN"/>
    <property type="match status" value="1"/>
</dbReference>
<protein>
    <submittedName>
        <fullName evidence="1">DNA alkylation repair protein</fullName>
    </submittedName>
</protein>
<dbReference type="CDD" id="cd07064">
    <property type="entry name" value="AlkD_like_1"/>
    <property type="match status" value="1"/>
</dbReference>
<comment type="caution">
    <text evidence="1">The sequence shown here is derived from an EMBL/GenBank/DDBJ whole genome shotgun (WGS) entry which is preliminary data.</text>
</comment>
<sequence>MRELVTNCAACGGTIYCENGFYKGDEEIGLCLECSNNVRTYTEALLQRFKEMGTEENRESMEAYMRNQFSFYGIRTPERNAALKDFVKQYGDPPLEELPSVTKLLWDAPERECQYAALYLLSRQVKKLTLDHLPLLEGLIVKKSWWDTIDGIAPNLAGLIFLKHGDGGYPERWITSDNIWLNRSAILYQLKYKDKTEEDRLFGYIRKKQDSKEFFIQKAIGWALREYSKTNPMAVEDFIENEDLAPLSEREGMKHIHKIRG</sequence>
<accession>A0A5D4RJB0</accession>
<reference evidence="1 2" key="1">
    <citation type="submission" date="2019-08" db="EMBL/GenBank/DDBJ databases">
        <title>Bacillus genomes from the desert of Cuatro Cienegas, Coahuila.</title>
        <authorList>
            <person name="Olmedo-Alvarez G."/>
        </authorList>
    </citation>
    <scope>NUCLEOTIDE SEQUENCE [LARGE SCALE GENOMIC DNA]</scope>
    <source>
        <strain evidence="1 2">CH108_3D</strain>
    </source>
</reference>
<dbReference type="SUPFAM" id="SSF48371">
    <property type="entry name" value="ARM repeat"/>
    <property type="match status" value="1"/>
</dbReference>
<dbReference type="InterPro" id="IPR014825">
    <property type="entry name" value="DNA_alkylation"/>
</dbReference>
<dbReference type="Proteomes" id="UP000322997">
    <property type="component" value="Unassembled WGS sequence"/>
</dbReference>